<evidence type="ECO:0000256" key="1">
    <source>
        <dbReference type="ARBA" id="ARBA00034117"/>
    </source>
</evidence>
<dbReference type="PROSITE" id="PS51756">
    <property type="entry name" value="LXG"/>
    <property type="match status" value="1"/>
</dbReference>
<evidence type="ECO:0000256" key="2">
    <source>
        <dbReference type="SAM" id="Phobius"/>
    </source>
</evidence>
<dbReference type="Proteomes" id="UP001335737">
    <property type="component" value="Unassembled WGS sequence"/>
</dbReference>
<proteinExistence type="inferred from homology"/>
<organism evidence="4 5">
    <name type="scientific">Virgibacillus tibetensis</name>
    <dbReference type="NCBI Taxonomy" id="3042313"/>
    <lineage>
        <taxon>Bacteria</taxon>
        <taxon>Bacillati</taxon>
        <taxon>Bacillota</taxon>
        <taxon>Bacilli</taxon>
        <taxon>Bacillales</taxon>
        <taxon>Bacillaceae</taxon>
        <taxon>Virgibacillus</taxon>
    </lineage>
</organism>
<keyword evidence="2" id="KW-0472">Membrane</keyword>
<name>A0ABU6KIN6_9BACI</name>
<comment type="caution">
    <text evidence="4">The sequence shown here is derived from an EMBL/GenBank/DDBJ whole genome shotgun (WGS) entry which is preliminary data.</text>
</comment>
<evidence type="ECO:0000313" key="5">
    <source>
        <dbReference type="Proteomes" id="UP001335737"/>
    </source>
</evidence>
<gene>
    <name evidence="4" type="ORF">QGM71_17010</name>
</gene>
<reference evidence="4 5" key="1">
    <citation type="journal article" date="2024" name="Int. J. Syst. Evol. Microbiol.">
        <title>Virgibacillus tibetensis sp. nov., isolated from salt lake on the Tibetan Plateau of China.</title>
        <authorList>
            <person name="Phurbu D."/>
            <person name="Liu Z.-X."/>
            <person name="Wang R."/>
            <person name="Zheng Y.-Y."/>
            <person name="Liu H.-C."/>
            <person name="Zhou Y.-G."/>
            <person name="Yu Y.-J."/>
            <person name="Li A.-H."/>
        </authorList>
    </citation>
    <scope>NUCLEOTIDE SEQUENCE [LARGE SCALE GENOMIC DNA]</scope>
    <source>
        <strain evidence="4 5">C22-A2</strain>
    </source>
</reference>
<keyword evidence="2" id="KW-1133">Transmembrane helix</keyword>
<dbReference type="EMBL" id="JARZFX010000011">
    <property type="protein sequence ID" value="MEC5425188.1"/>
    <property type="molecule type" value="Genomic_DNA"/>
</dbReference>
<feature type="transmembrane region" description="Helical" evidence="2">
    <location>
        <begin position="432"/>
        <end position="454"/>
    </location>
</feature>
<protein>
    <submittedName>
        <fullName evidence="4">T7SS effector LXG polymorphic toxin</fullName>
    </submittedName>
</protein>
<dbReference type="RefSeq" id="WP_327608741.1">
    <property type="nucleotide sequence ID" value="NZ_JARZFX010000011.1"/>
</dbReference>
<feature type="domain" description="LXG" evidence="3">
    <location>
        <begin position="1"/>
        <end position="243"/>
    </location>
</feature>
<comment type="similarity">
    <text evidence="1">In the N-terminal section; belongs to the LXG family.</text>
</comment>
<accession>A0ABU6KIN6</accession>
<dbReference type="Pfam" id="PF04740">
    <property type="entry name" value="LXG"/>
    <property type="match status" value="1"/>
</dbReference>
<keyword evidence="5" id="KW-1185">Reference proteome</keyword>
<dbReference type="InterPro" id="IPR006829">
    <property type="entry name" value="LXG_dom"/>
</dbReference>
<keyword evidence="2" id="KW-0812">Transmembrane</keyword>
<evidence type="ECO:0000313" key="4">
    <source>
        <dbReference type="EMBL" id="MEC5425188.1"/>
    </source>
</evidence>
<evidence type="ECO:0000259" key="3">
    <source>
        <dbReference type="PROSITE" id="PS51756"/>
    </source>
</evidence>
<sequence>MGHKVDISEVIELSDDLKTAVADLKSSLNHVEESVSRLDAMRSFSGKTAKEAKNYFNDLHKTLLKSFEILFTDLDEHLKKHLNAFQFRVDASDSAIVESNYLMDTEGAVSDDFDLLSEERESIRETIASVSDISSANQPSTMSVNSNHKSTIKVITDLESDLESYISSGRPEIAQIEEMLHHLEIAIKNAGAVAGSARFTDYAGNSKSAGLAILKGYNDERYEAIIGKAKDAKEAALKDVKYSASKEVINLAYKEFANGKIDEETFYSILSSVEKTDGNVNADQLQNNDYKVLIEYLEERQMLEEYVASNKSFAEYVLNNLPRIGWEATPGAIAIFADRLGLTMKDVAKYLGDEPVPLTKASKDLLDKAGQILKYGKVIGPVFAAAGFSYGMYEDTVKKDKTVGEAVAHNATSLLVGTGAVATTAFFVSNPVGWGVAGVIGIGVAATITFEYFYENNFRGLQTGLDWAGQQLDWAGEQLNKGFDTINSWVSDAADTVGEAITGALDWINPFS</sequence>